<dbReference type="Proteomes" id="UP000523007">
    <property type="component" value="Unassembled WGS sequence"/>
</dbReference>
<dbReference type="Pfam" id="PF14690">
    <property type="entry name" value="Zn_ribbon_ISL3"/>
    <property type="match status" value="1"/>
</dbReference>
<feature type="domain" description="Transposase IS204/IS1001/IS1096/IS1165 zinc-finger" evidence="2">
    <location>
        <begin position="42"/>
        <end position="85"/>
    </location>
</feature>
<evidence type="ECO:0000313" key="4">
    <source>
        <dbReference type="Proteomes" id="UP000523007"/>
    </source>
</evidence>
<proteinExistence type="predicted"/>
<dbReference type="PANTHER" id="PTHR33498:SF1">
    <property type="entry name" value="TRANSPOSASE FOR INSERTION SEQUENCE ELEMENT IS1557"/>
    <property type="match status" value="1"/>
</dbReference>
<evidence type="ECO:0000259" key="1">
    <source>
        <dbReference type="Pfam" id="PF01610"/>
    </source>
</evidence>
<dbReference type="AlphaFoldDB" id="A0A7W7REZ7"/>
<gene>
    <name evidence="3" type="ORF">F4561_001504</name>
</gene>
<sequence length="275" mass="29485">MTNAAIQFEDLLFPDTIDITSFEADDVGNVLSIEAESLTTEASCPDCGASSRRIHGTYQRHPADLPAAGRAVRLRLRVRRFCCTHPTCSRRTFVEQVPGLTRRHGRWTERLRIALAATGLALAGRAAARLLTGHLAVPISRSTLLRQVLSLPEPQPPSPRVVGVDEFAFRKGQVYATALIEATTGKRVDVIEGRGAEAVADRLRRHPGVEVVCRDGSRVYAQAAAGGASRRGAGRRLVAPVARSGGRGRQGGRRAQCVLVGSYRAADGQAGPDHA</sequence>
<dbReference type="InterPro" id="IPR047951">
    <property type="entry name" value="Transpos_ISL3"/>
</dbReference>
<reference evidence="3 4" key="1">
    <citation type="submission" date="2020-08" db="EMBL/GenBank/DDBJ databases">
        <title>Sequencing the genomes of 1000 actinobacteria strains.</title>
        <authorList>
            <person name="Klenk H.-P."/>
        </authorList>
    </citation>
    <scope>NUCLEOTIDE SEQUENCE [LARGE SCALE GENOMIC DNA]</scope>
    <source>
        <strain evidence="3 4">DSM 102030</strain>
    </source>
</reference>
<feature type="domain" description="Transposase IS204/IS1001/IS1096/IS1165 DDE" evidence="1">
    <location>
        <begin position="162"/>
        <end position="224"/>
    </location>
</feature>
<evidence type="ECO:0000313" key="3">
    <source>
        <dbReference type="EMBL" id="MBB4930684.1"/>
    </source>
</evidence>
<dbReference type="EMBL" id="JACHJT010000001">
    <property type="protein sequence ID" value="MBB4930684.1"/>
    <property type="molecule type" value="Genomic_DNA"/>
</dbReference>
<dbReference type="PANTHER" id="PTHR33498">
    <property type="entry name" value="TRANSPOSASE FOR INSERTION SEQUENCE ELEMENT IS1557"/>
    <property type="match status" value="1"/>
</dbReference>
<comment type="caution">
    <text evidence="3">The sequence shown here is derived from an EMBL/GenBank/DDBJ whole genome shotgun (WGS) entry which is preliminary data.</text>
</comment>
<dbReference type="InterPro" id="IPR029261">
    <property type="entry name" value="Transposase_Znf"/>
</dbReference>
<keyword evidence="4" id="KW-1185">Reference proteome</keyword>
<dbReference type="RefSeq" id="WP_184576030.1">
    <property type="nucleotide sequence ID" value="NZ_JACHJT010000001.1"/>
</dbReference>
<name>A0A7W7REZ7_9ACTN</name>
<protein>
    <submittedName>
        <fullName evidence="3">Transposase</fullName>
    </submittedName>
</protein>
<organism evidence="3 4">
    <name type="scientific">Lipingzhangella halophila</name>
    <dbReference type="NCBI Taxonomy" id="1783352"/>
    <lineage>
        <taxon>Bacteria</taxon>
        <taxon>Bacillati</taxon>
        <taxon>Actinomycetota</taxon>
        <taxon>Actinomycetes</taxon>
        <taxon>Streptosporangiales</taxon>
        <taxon>Nocardiopsidaceae</taxon>
        <taxon>Lipingzhangella</taxon>
    </lineage>
</organism>
<accession>A0A7W7REZ7</accession>
<dbReference type="Pfam" id="PF01610">
    <property type="entry name" value="DDE_Tnp_ISL3"/>
    <property type="match status" value="1"/>
</dbReference>
<evidence type="ECO:0000259" key="2">
    <source>
        <dbReference type="Pfam" id="PF14690"/>
    </source>
</evidence>
<dbReference type="InterPro" id="IPR002560">
    <property type="entry name" value="Transposase_DDE"/>
</dbReference>